<sequence length="255" mass="27077">MPLLLSWIFLGAWLRLWSWCPLSLVLVGPSSSFSIIETLQTFCRFQVQAGTRVAPIQAFSTAHPDGLRLRRVTSRAAGDHPCASPAVAGALGLSQEWKRCVQAPADLLPADTRGLRSAWLRPLPCRGRASAGVPAPPLPTVWLLAPASCVARCRLIARAPCSRCCLRCEASLLLPGDSAPLEARLPVELVAVGVSPAVTSRLSAPLQVAQETQWTPVHLPSPQPGVTLASPCACQASGPKFASVTVLVTQMEHSC</sequence>
<protein>
    <submittedName>
        <fullName evidence="2">Protein CLN8 isoform X3</fullName>
    </submittedName>
</protein>
<reference evidence="2" key="1">
    <citation type="submission" date="2025-08" db="UniProtKB">
        <authorList>
            <consortium name="RefSeq"/>
        </authorList>
    </citation>
    <scope>IDENTIFICATION</scope>
    <source>
        <tissue evidence="2">Muscle</tissue>
    </source>
</reference>
<accession>A0A9W2WDV6</accession>
<dbReference type="AlphaFoldDB" id="A0A9W2WDV6"/>
<gene>
    <name evidence="2" type="primary">CLN8</name>
</gene>
<evidence type="ECO:0000313" key="1">
    <source>
        <dbReference type="Proteomes" id="UP000248484"/>
    </source>
</evidence>
<keyword evidence="1" id="KW-1185">Reference proteome</keyword>
<dbReference type="Proteomes" id="UP000248484">
    <property type="component" value="Chromosome 20"/>
</dbReference>
<dbReference type="RefSeq" id="XP_054937343.1">
    <property type="nucleotide sequence ID" value="XM_055081368.1"/>
</dbReference>
<organism evidence="1 2">
    <name type="scientific">Physeter macrocephalus</name>
    <name type="common">Sperm whale</name>
    <name type="synonym">Physeter catodon</name>
    <dbReference type="NCBI Taxonomy" id="9755"/>
    <lineage>
        <taxon>Eukaryota</taxon>
        <taxon>Metazoa</taxon>
        <taxon>Chordata</taxon>
        <taxon>Craniata</taxon>
        <taxon>Vertebrata</taxon>
        <taxon>Euteleostomi</taxon>
        <taxon>Mammalia</taxon>
        <taxon>Eutheria</taxon>
        <taxon>Laurasiatheria</taxon>
        <taxon>Artiodactyla</taxon>
        <taxon>Whippomorpha</taxon>
        <taxon>Cetacea</taxon>
        <taxon>Odontoceti</taxon>
        <taxon>Physeteridae</taxon>
        <taxon>Physeter</taxon>
    </lineage>
</organism>
<name>A0A9W2WDV6_PHYMC</name>
<evidence type="ECO:0000313" key="2">
    <source>
        <dbReference type="RefSeq" id="XP_054937343.1"/>
    </source>
</evidence>
<dbReference type="GeneID" id="102977730"/>
<proteinExistence type="predicted"/>
<dbReference type="CTD" id="2055"/>